<organism evidence="2 3">
    <name type="scientific">Candidatus Allofournierella pullistercoris</name>
    <dbReference type="NCBI Taxonomy" id="2838597"/>
    <lineage>
        <taxon>Bacteria</taxon>
        <taxon>Bacillati</taxon>
        <taxon>Bacillota</taxon>
        <taxon>Clostridia</taxon>
        <taxon>Eubacteriales</taxon>
        <taxon>Oscillospiraceae</taxon>
        <taxon>Allofournierella</taxon>
    </lineage>
</organism>
<gene>
    <name evidence="2" type="ORF">H9882_06900</name>
</gene>
<keyword evidence="1" id="KW-0812">Transmembrane</keyword>
<dbReference type="Pfam" id="PF04304">
    <property type="entry name" value="DUF454"/>
    <property type="match status" value="1"/>
</dbReference>
<dbReference type="AlphaFoldDB" id="A0A948T3J8"/>
<keyword evidence="1" id="KW-1133">Transmembrane helix</keyword>
<sequence length="125" mass="14254">MKYLYIALGCLCLALGAIGTVLPILPTTPFLLATCFFFAKSSSRLNDWFLSTKLYQNNFKSLREQGAMTKKTKIRVMLTVTLLMGIGFVMMHQVLVGRIVLGIVWLLHLYIFLFRIRTLEDSSEQ</sequence>
<dbReference type="PANTHER" id="PTHR35813">
    <property type="entry name" value="INNER MEMBRANE PROTEIN YBAN"/>
    <property type="match status" value="1"/>
</dbReference>
<protein>
    <submittedName>
        <fullName evidence="2">YbaN family protein</fullName>
    </submittedName>
</protein>
<dbReference type="PANTHER" id="PTHR35813:SF1">
    <property type="entry name" value="INNER MEMBRANE PROTEIN YBAN"/>
    <property type="match status" value="1"/>
</dbReference>
<proteinExistence type="predicted"/>
<reference evidence="2" key="1">
    <citation type="journal article" date="2021" name="PeerJ">
        <title>Extensive microbial diversity within the chicken gut microbiome revealed by metagenomics and culture.</title>
        <authorList>
            <person name="Gilroy R."/>
            <person name="Ravi A."/>
            <person name="Getino M."/>
            <person name="Pursley I."/>
            <person name="Horton D.L."/>
            <person name="Alikhan N.F."/>
            <person name="Baker D."/>
            <person name="Gharbi K."/>
            <person name="Hall N."/>
            <person name="Watson M."/>
            <person name="Adriaenssens E.M."/>
            <person name="Foster-Nyarko E."/>
            <person name="Jarju S."/>
            <person name="Secka A."/>
            <person name="Antonio M."/>
            <person name="Oren A."/>
            <person name="Chaudhuri R.R."/>
            <person name="La Ragione R."/>
            <person name="Hildebrand F."/>
            <person name="Pallen M.J."/>
        </authorList>
    </citation>
    <scope>NUCLEOTIDE SEQUENCE</scope>
    <source>
        <strain evidence="2">B5_2728</strain>
    </source>
</reference>
<name>A0A948T3J8_9FIRM</name>
<dbReference type="InterPro" id="IPR007401">
    <property type="entry name" value="DUF454"/>
</dbReference>
<reference evidence="2" key="2">
    <citation type="submission" date="2021-04" db="EMBL/GenBank/DDBJ databases">
        <authorList>
            <person name="Gilroy R."/>
        </authorList>
    </citation>
    <scope>NUCLEOTIDE SEQUENCE</scope>
    <source>
        <strain evidence="2">B5_2728</strain>
    </source>
</reference>
<keyword evidence="1" id="KW-0472">Membrane</keyword>
<dbReference type="GO" id="GO:0005886">
    <property type="term" value="C:plasma membrane"/>
    <property type="evidence" value="ECO:0007669"/>
    <property type="project" value="TreeGrafter"/>
</dbReference>
<dbReference type="EMBL" id="JAHLFP010000060">
    <property type="protein sequence ID" value="MBU3806601.1"/>
    <property type="molecule type" value="Genomic_DNA"/>
</dbReference>
<evidence type="ECO:0000313" key="2">
    <source>
        <dbReference type="EMBL" id="MBU3806601.1"/>
    </source>
</evidence>
<dbReference type="PIRSF" id="PIRSF016789">
    <property type="entry name" value="DUF454"/>
    <property type="match status" value="1"/>
</dbReference>
<accession>A0A948T3J8</accession>
<dbReference type="Proteomes" id="UP000713596">
    <property type="component" value="Unassembled WGS sequence"/>
</dbReference>
<comment type="caution">
    <text evidence="2">The sequence shown here is derived from an EMBL/GenBank/DDBJ whole genome shotgun (WGS) entry which is preliminary data.</text>
</comment>
<evidence type="ECO:0000256" key="1">
    <source>
        <dbReference type="SAM" id="Phobius"/>
    </source>
</evidence>
<feature type="transmembrane region" description="Helical" evidence="1">
    <location>
        <begin position="96"/>
        <end position="116"/>
    </location>
</feature>
<evidence type="ECO:0000313" key="3">
    <source>
        <dbReference type="Proteomes" id="UP000713596"/>
    </source>
</evidence>
<feature type="transmembrane region" description="Helical" evidence="1">
    <location>
        <begin position="72"/>
        <end position="90"/>
    </location>
</feature>